<dbReference type="GO" id="GO:0051304">
    <property type="term" value="P:chromosome separation"/>
    <property type="evidence" value="ECO:0007669"/>
    <property type="project" value="InterPro"/>
</dbReference>
<dbReference type="Gene3D" id="1.10.10.10">
    <property type="entry name" value="Winged helix-like DNA-binding domain superfamily/Winged helix DNA-binding domain"/>
    <property type="match status" value="2"/>
</dbReference>
<gene>
    <name evidence="6" type="ordered locus">Rru_A1774</name>
</gene>
<dbReference type="RefSeq" id="WP_011389527.1">
    <property type="nucleotide sequence ID" value="NC_007643.1"/>
</dbReference>
<feature type="compositionally biased region" description="Acidic residues" evidence="5">
    <location>
        <begin position="204"/>
        <end position="213"/>
    </location>
</feature>
<evidence type="ECO:0000256" key="2">
    <source>
        <dbReference type="ARBA" id="ARBA00022618"/>
    </source>
</evidence>
<dbReference type="PANTHER" id="PTHR34298">
    <property type="entry name" value="SEGREGATION AND CONDENSATION PROTEIN B"/>
    <property type="match status" value="1"/>
</dbReference>
<dbReference type="Pfam" id="PF04079">
    <property type="entry name" value="SMC_ScpB"/>
    <property type="match status" value="1"/>
</dbReference>
<accession>Q2RTH1</accession>
<dbReference type="PATRIC" id="fig|269796.9.peg.1852"/>
<keyword evidence="7" id="KW-1185">Reference proteome</keyword>
<evidence type="ECO:0000256" key="3">
    <source>
        <dbReference type="ARBA" id="ARBA00022829"/>
    </source>
</evidence>
<name>Q2RTH1_RHORT</name>
<dbReference type="SUPFAM" id="SSF46785">
    <property type="entry name" value="Winged helix' DNA-binding domain"/>
    <property type="match status" value="2"/>
</dbReference>
<dbReference type="eggNOG" id="COG1386">
    <property type="taxonomic scope" value="Bacteria"/>
</dbReference>
<dbReference type="HOGENOM" id="CLU_045647_3_0_5"/>
<keyword evidence="3" id="KW-0159">Chromosome partition</keyword>
<evidence type="ECO:0000313" key="6">
    <source>
        <dbReference type="EMBL" id="ABC22574.1"/>
    </source>
</evidence>
<dbReference type="KEGG" id="rru:Rru_A1774"/>
<evidence type="ECO:0000313" key="7">
    <source>
        <dbReference type="Proteomes" id="UP000001929"/>
    </source>
</evidence>
<proteinExistence type="predicted"/>
<evidence type="ECO:0000256" key="5">
    <source>
        <dbReference type="SAM" id="MobiDB-lite"/>
    </source>
</evidence>
<dbReference type="PhylomeDB" id="Q2RTH1"/>
<dbReference type="EnsemblBacteria" id="ABC22574">
    <property type="protein sequence ID" value="ABC22574"/>
    <property type="gene ID" value="Rru_A1774"/>
</dbReference>
<keyword evidence="4" id="KW-0131">Cell cycle</keyword>
<sequence>MKPDIDTTLPFAEDGADFALIRLIEALLFAAPTPLSVADLASRLPAGADVAALLGALADHYRQRGVVLVESGGRWAFRTAADLAGQLRLETTEPRRLSRAAIETLAIIAYHQPVTRADIEEIRGVALSKGTLDLLLEAGWIHPCGRRQTAGRPLTWGTTEGFLDHFGLGSVDDLPGVEDLKAAGLLDRRPALAAYGTHARDGDDILADVEDEGTLTGQPGRRETDQLDLLRPPPRRPRG</sequence>
<dbReference type="InterPro" id="IPR005234">
    <property type="entry name" value="ScpB_csome_segregation"/>
</dbReference>
<keyword evidence="1" id="KW-0963">Cytoplasm</keyword>
<dbReference type="InterPro" id="IPR036388">
    <property type="entry name" value="WH-like_DNA-bd_sf"/>
</dbReference>
<dbReference type="GO" id="GO:0051301">
    <property type="term" value="P:cell division"/>
    <property type="evidence" value="ECO:0007669"/>
    <property type="project" value="UniProtKB-KW"/>
</dbReference>
<dbReference type="STRING" id="269796.Rru_A1774"/>
<dbReference type="NCBIfam" id="TIGR00281">
    <property type="entry name" value="SMC-Scp complex subunit ScpB"/>
    <property type="match status" value="1"/>
</dbReference>
<evidence type="ECO:0000256" key="1">
    <source>
        <dbReference type="ARBA" id="ARBA00022490"/>
    </source>
</evidence>
<dbReference type="AlphaFoldDB" id="Q2RTH1"/>
<dbReference type="Proteomes" id="UP000001929">
    <property type="component" value="Chromosome"/>
</dbReference>
<dbReference type="EMBL" id="CP000230">
    <property type="protein sequence ID" value="ABC22574.1"/>
    <property type="molecule type" value="Genomic_DNA"/>
</dbReference>
<feature type="region of interest" description="Disordered" evidence="5">
    <location>
        <begin position="203"/>
        <end position="239"/>
    </location>
</feature>
<keyword evidence="2" id="KW-0132">Cell division</keyword>
<evidence type="ECO:0000256" key="4">
    <source>
        <dbReference type="ARBA" id="ARBA00023306"/>
    </source>
</evidence>
<protein>
    <submittedName>
        <fullName evidence="6">Condensin subunit ScpB</fullName>
    </submittedName>
</protein>
<organism evidence="6 7">
    <name type="scientific">Rhodospirillum rubrum (strain ATCC 11170 / ATH 1.1.1 / DSM 467 / LMG 4362 / NCIMB 8255 / S1)</name>
    <dbReference type="NCBI Taxonomy" id="269796"/>
    <lineage>
        <taxon>Bacteria</taxon>
        <taxon>Pseudomonadati</taxon>
        <taxon>Pseudomonadota</taxon>
        <taxon>Alphaproteobacteria</taxon>
        <taxon>Rhodospirillales</taxon>
        <taxon>Rhodospirillaceae</taxon>
        <taxon>Rhodospirillum</taxon>
    </lineage>
</organism>
<reference evidence="6 7" key="1">
    <citation type="journal article" date="2011" name="Stand. Genomic Sci.">
        <title>Complete genome sequence of Rhodospirillum rubrum type strain (S1).</title>
        <authorList>
            <person name="Munk A.C."/>
            <person name="Copeland A."/>
            <person name="Lucas S."/>
            <person name="Lapidus A."/>
            <person name="Del Rio T.G."/>
            <person name="Barry K."/>
            <person name="Detter J.C."/>
            <person name="Hammon N."/>
            <person name="Israni S."/>
            <person name="Pitluck S."/>
            <person name="Brettin T."/>
            <person name="Bruce D."/>
            <person name="Han C."/>
            <person name="Tapia R."/>
            <person name="Gilna P."/>
            <person name="Schmutz J."/>
            <person name="Larimer F."/>
            <person name="Land M."/>
            <person name="Kyrpides N.C."/>
            <person name="Mavromatis K."/>
            <person name="Richardson P."/>
            <person name="Rohde M."/>
            <person name="Goker M."/>
            <person name="Klenk H.P."/>
            <person name="Zhang Y."/>
            <person name="Roberts G.P."/>
            <person name="Reslewic S."/>
            <person name="Schwartz D.C."/>
        </authorList>
    </citation>
    <scope>NUCLEOTIDE SEQUENCE [LARGE SCALE GENOMIC DNA]</scope>
    <source>
        <strain evidence="7">ATCC 11170 / ATH 1.1.1 / DSM 467 / LMG 4362 / NCIMB 8255 / S1</strain>
    </source>
</reference>
<dbReference type="PANTHER" id="PTHR34298:SF2">
    <property type="entry name" value="SEGREGATION AND CONDENSATION PROTEIN B"/>
    <property type="match status" value="1"/>
</dbReference>
<dbReference type="InterPro" id="IPR036390">
    <property type="entry name" value="WH_DNA-bd_sf"/>
</dbReference>